<comment type="caution">
    <text evidence="3">The sequence shown here is derived from an EMBL/GenBank/DDBJ whole genome shotgun (WGS) entry which is preliminary data.</text>
</comment>
<dbReference type="Pfam" id="PF07695">
    <property type="entry name" value="7TMR-DISM_7TM"/>
    <property type="match status" value="1"/>
</dbReference>
<feature type="transmembrane region" description="Helical" evidence="1">
    <location>
        <begin position="358"/>
        <end position="375"/>
    </location>
</feature>
<protein>
    <recommendedName>
        <fullName evidence="2">EAL domain-containing protein</fullName>
    </recommendedName>
</protein>
<feature type="transmembrane region" description="Helical" evidence="1">
    <location>
        <begin position="203"/>
        <end position="227"/>
    </location>
</feature>
<organism evidence="3 4">
    <name type="scientific">Thalassotalea profundi</name>
    <dbReference type="NCBI Taxonomy" id="2036687"/>
    <lineage>
        <taxon>Bacteria</taxon>
        <taxon>Pseudomonadati</taxon>
        <taxon>Pseudomonadota</taxon>
        <taxon>Gammaproteobacteria</taxon>
        <taxon>Alteromonadales</taxon>
        <taxon>Colwelliaceae</taxon>
        <taxon>Thalassotalea</taxon>
    </lineage>
</organism>
<feature type="transmembrane region" description="Helical" evidence="1">
    <location>
        <begin position="271"/>
        <end position="289"/>
    </location>
</feature>
<evidence type="ECO:0000313" key="3">
    <source>
        <dbReference type="EMBL" id="GHE83127.1"/>
    </source>
</evidence>
<evidence type="ECO:0000313" key="4">
    <source>
        <dbReference type="Proteomes" id="UP000626370"/>
    </source>
</evidence>
<dbReference type="SMART" id="SM00052">
    <property type="entry name" value="EAL"/>
    <property type="match status" value="1"/>
</dbReference>
<dbReference type="PANTHER" id="PTHR33121">
    <property type="entry name" value="CYCLIC DI-GMP PHOSPHODIESTERASE PDEF"/>
    <property type="match status" value="1"/>
</dbReference>
<keyword evidence="1" id="KW-1133">Transmembrane helix</keyword>
<dbReference type="InterPro" id="IPR035919">
    <property type="entry name" value="EAL_sf"/>
</dbReference>
<keyword evidence="1" id="KW-0472">Membrane</keyword>
<accession>A0ABQ3IGQ7</accession>
<dbReference type="InterPro" id="IPR043128">
    <property type="entry name" value="Rev_trsase/Diguanyl_cyclase"/>
</dbReference>
<evidence type="ECO:0000256" key="1">
    <source>
        <dbReference type="SAM" id="Phobius"/>
    </source>
</evidence>
<dbReference type="CDD" id="cd01948">
    <property type="entry name" value="EAL"/>
    <property type="match status" value="1"/>
</dbReference>
<feature type="transmembrane region" description="Helical" evidence="1">
    <location>
        <begin position="295"/>
        <end position="314"/>
    </location>
</feature>
<reference evidence="4" key="1">
    <citation type="journal article" date="2019" name="Int. J. Syst. Evol. Microbiol.">
        <title>The Global Catalogue of Microorganisms (GCM) 10K type strain sequencing project: providing services to taxonomists for standard genome sequencing and annotation.</title>
        <authorList>
            <consortium name="The Broad Institute Genomics Platform"/>
            <consortium name="The Broad Institute Genome Sequencing Center for Infectious Disease"/>
            <person name="Wu L."/>
            <person name="Ma J."/>
        </authorList>
    </citation>
    <scope>NUCLEOTIDE SEQUENCE [LARGE SCALE GENOMIC DNA]</scope>
    <source>
        <strain evidence="4">CGMCC 1.15922</strain>
    </source>
</reference>
<dbReference type="PANTHER" id="PTHR33121:SF70">
    <property type="entry name" value="SIGNALING PROTEIN YKOW"/>
    <property type="match status" value="1"/>
</dbReference>
<dbReference type="SMART" id="SM00267">
    <property type="entry name" value="GGDEF"/>
    <property type="match status" value="1"/>
</dbReference>
<feature type="domain" description="EAL" evidence="2">
    <location>
        <begin position="567"/>
        <end position="821"/>
    </location>
</feature>
<dbReference type="Gene3D" id="2.60.40.2380">
    <property type="match status" value="1"/>
</dbReference>
<feature type="transmembrane region" description="Helical" evidence="1">
    <location>
        <begin position="239"/>
        <end position="259"/>
    </location>
</feature>
<dbReference type="InterPro" id="IPR001633">
    <property type="entry name" value="EAL_dom"/>
</dbReference>
<dbReference type="Gene3D" id="3.20.20.450">
    <property type="entry name" value="EAL domain"/>
    <property type="match status" value="1"/>
</dbReference>
<feature type="transmembrane region" description="Helical" evidence="1">
    <location>
        <begin position="174"/>
        <end position="196"/>
    </location>
</feature>
<keyword evidence="4" id="KW-1185">Reference proteome</keyword>
<dbReference type="Proteomes" id="UP000626370">
    <property type="component" value="Unassembled WGS sequence"/>
</dbReference>
<dbReference type="PROSITE" id="PS50883">
    <property type="entry name" value="EAL"/>
    <property type="match status" value="1"/>
</dbReference>
<dbReference type="InterPro" id="IPR050706">
    <property type="entry name" value="Cyclic-di-GMP_PDE-like"/>
</dbReference>
<sequence length="846" mass="96768">MVLFLIGYGIYSHNQKIIAPLLQSSITDIRKETSFLIDENSKYSVDWVTKNIHFFKAAPDNQVPFTLSNDSYWVLVTLTNTSNVNRSVTLFTDNFILTSFNVFKVDENLTESLAPIYQLNNDNILLSFYPNVAISLEAKQQAKYLFQLKSDAAPKIPVLLVETKAFERLTTLTIVLSTVFVAVVVLMTLYNLIIYFAVQDKVYLFYIGYLISALIVLASINGFGRYIFPFEIHQWFNEYTLIFHYSLVIFLILFTVYFLQYNGQQSWLFKLSITICGLTTAIALCSLFFDHVLQAKIFFSLQPLFYLLCIVLVVKRVKTDFAWARYYILSWIPLLIGAAIQPLSLMNIITNNFYTRNAFLFAVIIELILMAFALAERMRRNEKERLQTIRYHNASGLPRKSNLETTVTELIRNGNNDISVVVIKPEHIERIALYIDDKTNTELFKNLSNKLSSLYAYNDAVIAITDNHEKLCFINNHCLAFILNNELSHQPIEHLVKSTQDVISDNFRINDLQIPLSGVIGITHYPKHGKYPHELINNALLSLNIAEKSSKKWAYFHDDSLRKESDTMKMAVELKQALEQNKLALYHQPQIDLKTLRVCSSECLIRWSNTQGEFIPPTVFIPLAEDIGLINSITLWVIKTALKQQKHLIDEYGYNHMVSINISGKDIAREHFFLDVISIIEASEIPADKIIFELTESASFSSNKQTIELIEKLRDIGITISIDDFGTGYSSMSQINTLSFQELKVDRQFVENIDADPKRKVITKATVEMAKGLGLEVVAEGINSKEDENILRGFGCDIGQGYYYAKPMAFNDYIDWLNRLDHGRIVDGLTGEFIPAETTVPNNEKR</sequence>
<dbReference type="Pfam" id="PF00563">
    <property type="entry name" value="EAL"/>
    <property type="match status" value="1"/>
</dbReference>
<dbReference type="SUPFAM" id="SSF141868">
    <property type="entry name" value="EAL domain-like"/>
    <property type="match status" value="1"/>
</dbReference>
<proteinExistence type="predicted"/>
<evidence type="ECO:0000259" key="2">
    <source>
        <dbReference type="PROSITE" id="PS50883"/>
    </source>
</evidence>
<dbReference type="InterPro" id="IPR000160">
    <property type="entry name" value="GGDEF_dom"/>
</dbReference>
<dbReference type="Pfam" id="PF07696">
    <property type="entry name" value="7TMR-DISMED2"/>
    <property type="match status" value="1"/>
</dbReference>
<keyword evidence="1" id="KW-0812">Transmembrane</keyword>
<dbReference type="InterPro" id="IPR011623">
    <property type="entry name" value="7TMR_DISM_rcpt_extracell_dom1"/>
</dbReference>
<name>A0ABQ3IGQ7_9GAMM</name>
<dbReference type="Gene3D" id="3.30.70.270">
    <property type="match status" value="1"/>
</dbReference>
<dbReference type="InterPro" id="IPR011622">
    <property type="entry name" value="7TMR_DISM_rcpt_extracell_dom2"/>
</dbReference>
<gene>
    <name evidence="3" type="ORF">GCM10011501_09380</name>
</gene>
<feature type="transmembrane region" description="Helical" evidence="1">
    <location>
        <begin position="326"/>
        <end position="346"/>
    </location>
</feature>
<dbReference type="EMBL" id="BNAH01000003">
    <property type="protein sequence ID" value="GHE83127.1"/>
    <property type="molecule type" value="Genomic_DNA"/>
</dbReference>